<dbReference type="PANTHER" id="PTHR11165">
    <property type="entry name" value="SKP1"/>
    <property type="match status" value="1"/>
</dbReference>
<keyword evidence="3" id="KW-0833">Ubl conjugation pathway</keyword>
<dbReference type="InterPro" id="IPR001232">
    <property type="entry name" value="SKP1-like"/>
</dbReference>
<dbReference type="InterPro" id="IPR016073">
    <property type="entry name" value="Skp1_comp_POZ"/>
</dbReference>
<accession>A0ABU6VLP2</accession>
<comment type="similarity">
    <text evidence="2">Belongs to the SKP1 family.</text>
</comment>
<reference evidence="5 6" key="1">
    <citation type="journal article" date="2023" name="Plants (Basel)">
        <title>Bridging the Gap: Combining Genomics and Transcriptomics Approaches to Understand Stylosanthes scabra, an Orphan Legume from the Brazilian Caatinga.</title>
        <authorList>
            <person name="Ferreira-Neto J.R.C."/>
            <person name="da Silva M.D."/>
            <person name="Binneck E."/>
            <person name="de Melo N.F."/>
            <person name="da Silva R.H."/>
            <person name="de Melo A.L.T.M."/>
            <person name="Pandolfi V."/>
            <person name="Bustamante F.O."/>
            <person name="Brasileiro-Vidal A.C."/>
            <person name="Benko-Iseppon A.M."/>
        </authorList>
    </citation>
    <scope>NUCLEOTIDE SEQUENCE [LARGE SCALE GENOMIC DNA]</scope>
    <source>
        <tissue evidence="5">Leaves</tissue>
    </source>
</reference>
<evidence type="ECO:0000256" key="3">
    <source>
        <dbReference type="ARBA" id="ARBA00022786"/>
    </source>
</evidence>
<feature type="domain" description="SKP1 component POZ" evidence="4">
    <location>
        <begin position="122"/>
        <end position="169"/>
    </location>
</feature>
<comment type="caution">
    <text evidence="5">The sequence shown here is derived from an EMBL/GenBank/DDBJ whole genome shotgun (WGS) entry which is preliminary data.</text>
</comment>
<dbReference type="SUPFAM" id="SSF81382">
    <property type="entry name" value="Skp1 dimerisation domain-like"/>
    <property type="match status" value="1"/>
</dbReference>
<dbReference type="InterPro" id="IPR016897">
    <property type="entry name" value="SKP1"/>
</dbReference>
<dbReference type="SMART" id="SM00512">
    <property type="entry name" value="Skp1"/>
    <property type="match status" value="1"/>
</dbReference>
<proteinExistence type="inferred from homology"/>
<gene>
    <name evidence="5" type="ORF">PIB30_060848</name>
</gene>
<protein>
    <recommendedName>
        <fullName evidence="4">SKP1 component POZ domain-containing protein</fullName>
    </recommendedName>
</protein>
<name>A0ABU6VLP2_9FABA</name>
<dbReference type="Pfam" id="PF03931">
    <property type="entry name" value="Skp1_POZ"/>
    <property type="match status" value="2"/>
</dbReference>
<evidence type="ECO:0000313" key="6">
    <source>
        <dbReference type="Proteomes" id="UP001341840"/>
    </source>
</evidence>
<evidence type="ECO:0000259" key="4">
    <source>
        <dbReference type="Pfam" id="PF03931"/>
    </source>
</evidence>
<evidence type="ECO:0000256" key="2">
    <source>
        <dbReference type="ARBA" id="ARBA00009993"/>
    </source>
</evidence>
<feature type="domain" description="SKP1 component POZ" evidence="4">
    <location>
        <begin position="335"/>
        <end position="390"/>
    </location>
</feature>
<comment type="pathway">
    <text evidence="1">Protein modification; protein ubiquitination.</text>
</comment>
<dbReference type="Proteomes" id="UP001341840">
    <property type="component" value="Unassembled WGS sequence"/>
</dbReference>
<organism evidence="5 6">
    <name type="scientific">Stylosanthes scabra</name>
    <dbReference type="NCBI Taxonomy" id="79078"/>
    <lineage>
        <taxon>Eukaryota</taxon>
        <taxon>Viridiplantae</taxon>
        <taxon>Streptophyta</taxon>
        <taxon>Embryophyta</taxon>
        <taxon>Tracheophyta</taxon>
        <taxon>Spermatophyta</taxon>
        <taxon>Magnoliopsida</taxon>
        <taxon>eudicotyledons</taxon>
        <taxon>Gunneridae</taxon>
        <taxon>Pentapetalae</taxon>
        <taxon>rosids</taxon>
        <taxon>fabids</taxon>
        <taxon>Fabales</taxon>
        <taxon>Fabaceae</taxon>
        <taxon>Papilionoideae</taxon>
        <taxon>50 kb inversion clade</taxon>
        <taxon>dalbergioids sensu lato</taxon>
        <taxon>Dalbergieae</taxon>
        <taxon>Pterocarpus clade</taxon>
        <taxon>Stylosanthes</taxon>
    </lineage>
</organism>
<sequence>MASFRNMSGHLRWCIREVNDCLDQEMGRYFLSVRKSGRLKSEISKAAKFGVALGLFKQSSCDSFLNWLIPPVSSFSWFFLNFIDDDKNKLSNFQRLIKDSNVRLLCKTLYYDSDKHKRKGRYIKIKTSDGRIMNIDRSIISAESVVLKDLLDSVGDDSGVIPLPNVSSDTFTEIKLFLEKKRDFQELVDKPVAHYKGWCKAFINRNRPILNSLHLAAEELQIKSLLDLTTQELQRHGRRHTNEYSLQSFHYFSGISGNNNRSREILEELDRGKLLKAFSDDACEEFKDWFDHIGEDSDKNHVEEFKVLMDSSPDFSNVCYSIYRGDYRHEDWDRVSLKSSDGEAFEMVKSVAVDQSLFLRNLVGHSWDYEDIIVNCTGNVLYQVIDFCHKTYDFLEIRNFRPMEECLQIVDHFEGWMTGFLKRNRGILSHLDMAADYLNIPSILAVTTEEVADLAARIRDETSIWCQKLSFSAMLSSLYVAVAE</sequence>
<dbReference type="InterPro" id="IPR011333">
    <property type="entry name" value="SKP1/BTB/POZ_sf"/>
</dbReference>
<dbReference type="SUPFAM" id="SSF54695">
    <property type="entry name" value="POZ domain"/>
    <property type="match status" value="1"/>
</dbReference>
<keyword evidence="6" id="KW-1185">Reference proteome</keyword>
<evidence type="ECO:0000313" key="5">
    <source>
        <dbReference type="EMBL" id="MED6173575.1"/>
    </source>
</evidence>
<dbReference type="EMBL" id="JASCZI010151578">
    <property type="protein sequence ID" value="MED6173575.1"/>
    <property type="molecule type" value="Genomic_DNA"/>
</dbReference>
<evidence type="ECO:0000256" key="1">
    <source>
        <dbReference type="ARBA" id="ARBA00004906"/>
    </source>
</evidence>
<dbReference type="InterPro" id="IPR036296">
    <property type="entry name" value="SKP1-like_dim_sf"/>
</dbReference>
<dbReference type="Gene3D" id="3.30.710.10">
    <property type="entry name" value="Potassium Channel Kv1.1, Chain A"/>
    <property type="match status" value="2"/>
</dbReference>